<comment type="function">
    <text evidence="9">Catalyzes the condensation of para-aminobenzoate (pABA) with 6-hydroxymethyl-7,8-dihydropterin diphosphate (DHPt-PP) to form 7,8-dihydropteroate (H2Pte), the immediate precursor of folate derivatives.</text>
</comment>
<evidence type="ECO:0000256" key="9">
    <source>
        <dbReference type="RuleBase" id="RU361205"/>
    </source>
</evidence>
<protein>
    <recommendedName>
        <fullName evidence="4 9">Dihydropteroate synthase</fullName>
        <shortName evidence="9">DHPS</shortName>
        <ecNumber evidence="4 9">2.5.1.15</ecNumber>
    </recommendedName>
    <alternativeName>
        <fullName evidence="9">Dihydropteroate pyrophosphorylase</fullName>
    </alternativeName>
</protein>
<comment type="caution">
    <text evidence="11">The sequence shown here is derived from an EMBL/GenBank/DDBJ whole genome shotgun (WGS) entry which is preliminary data.</text>
</comment>
<dbReference type="InterPro" id="IPR011005">
    <property type="entry name" value="Dihydropteroate_synth-like_sf"/>
</dbReference>
<evidence type="ECO:0000256" key="4">
    <source>
        <dbReference type="ARBA" id="ARBA00012458"/>
    </source>
</evidence>
<evidence type="ECO:0000256" key="1">
    <source>
        <dbReference type="ARBA" id="ARBA00000012"/>
    </source>
</evidence>
<dbReference type="Proteomes" id="UP000645257">
    <property type="component" value="Unassembled WGS sequence"/>
</dbReference>
<dbReference type="InterPro" id="IPR045031">
    <property type="entry name" value="DHP_synth-like"/>
</dbReference>
<evidence type="ECO:0000256" key="5">
    <source>
        <dbReference type="ARBA" id="ARBA00022679"/>
    </source>
</evidence>
<dbReference type="PANTHER" id="PTHR20941">
    <property type="entry name" value="FOLATE SYNTHESIS PROTEINS"/>
    <property type="match status" value="1"/>
</dbReference>
<evidence type="ECO:0000313" key="11">
    <source>
        <dbReference type="EMBL" id="GGY08027.1"/>
    </source>
</evidence>
<dbReference type="GO" id="GO:0005829">
    <property type="term" value="C:cytosol"/>
    <property type="evidence" value="ECO:0007669"/>
    <property type="project" value="TreeGrafter"/>
</dbReference>
<dbReference type="PROSITE" id="PS00793">
    <property type="entry name" value="DHPS_2"/>
    <property type="match status" value="1"/>
</dbReference>
<keyword evidence="6 9" id="KW-0479">Metal-binding</keyword>
<dbReference type="Pfam" id="PF00809">
    <property type="entry name" value="Pterin_bind"/>
    <property type="match status" value="1"/>
</dbReference>
<dbReference type="NCBIfam" id="TIGR01496">
    <property type="entry name" value="DHPS"/>
    <property type="match status" value="1"/>
</dbReference>
<evidence type="ECO:0000256" key="2">
    <source>
        <dbReference type="ARBA" id="ARBA00001946"/>
    </source>
</evidence>
<dbReference type="GO" id="GO:0046654">
    <property type="term" value="P:tetrahydrofolate biosynthetic process"/>
    <property type="evidence" value="ECO:0007669"/>
    <property type="project" value="TreeGrafter"/>
</dbReference>
<evidence type="ECO:0000256" key="7">
    <source>
        <dbReference type="ARBA" id="ARBA00022842"/>
    </source>
</evidence>
<reference evidence="11" key="2">
    <citation type="submission" date="2020-09" db="EMBL/GenBank/DDBJ databases">
        <authorList>
            <person name="Sun Q."/>
            <person name="Kim S."/>
        </authorList>
    </citation>
    <scope>NUCLEOTIDE SEQUENCE</scope>
    <source>
        <strain evidence="11">KCTC 32182</strain>
    </source>
</reference>
<dbReference type="Gene3D" id="3.20.20.20">
    <property type="entry name" value="Dihydropteroate synthase-like"/>
    <property type="match status" value="1"/>
</dbReference>
<dbReference type="PANTHER" id="PTHR20941:SF1">
    <property type="entry name" value="FOLIC ACID SYNTHESIS PROTEIN FOL1"/>
    <property type="match status" value="1"/>
</dbReference>
<dbReference type="GO" id="GO:0046872">
    <property type="term" value="F:metal ion binding"/>
    <property type="evidence" value="ECO:0007669"/>
    <property type="project" value="UniProtKB-KW"/>
</dbReference>
<dbReference type="PROSITE" id="PS50972">
    <property type="entry name" value="PTERIN_BINDING"/>
    <property type="match status" value="1"/>
</dbReference>
<evidence type="ECO:0000313" key="12">
    <source>
        <dbReference type="Proteomes" id="UP000645257"/>
    </source>
</evidence>
<dbReference type="InterPro" id="IPR006390">
    <property type="entry name" value="DHP_synth_dom"/>
</dbReference>
<dbReference type="GO" id="GO:0046656">
    <property type="term" value="P:folic acid biosynthetic process"/>
    <property type="evidence" value="ECO:0007669"/>
    <property type="project" value="UniProtKB-KW"/>
</dbReference>
<dbReference type="AlphaFoldDB" id="A0A918U816"/>
<keyword evidence="8 9" id="KW-0289">Folate biosynthesis</keyword>
<name>A0A918U816_9NEIS</name>
<evidence type="ECO:0000259" key="10">
    <source>
        <dbReference type="PROSITE" id="PS50972"/>
    </source>
</evidence>
<reference evidence="11" key="1">
    <citation type="journal article" date="2014" name="Int. J. Syst. Evol. Microbiol.">
        <title>Complete genome sequence of Corynebacterium casei LMG S-19264T (=DSM 44701T), isolated from a smear-ripened cheese.</title>
        <authorList>
            <consortium name="US DOE Joint Genome Institute (JGI-PGF)"/>
            <person name="Walter F."/>
            <person name="Albersmeier A."/>
            <person name="Kalinowski J."/>
            <person name="Ruckert C."/>
        </authorList>
    </citation>
    <scope>NUCLEOTIDE SEQUENCE</scope>
    <source>
        <strain evidence="11">KCTC 32182</strain>
    </source>
</reference>
<keyword evidence="12" id="KW-1185">Reference proteome</keyword>
<dbReference type="InterPro" id="IPR000489">
    <property type="entry name" value="Pterin-binding_dom"/>
</dbReference>
<comment type="similarity">
    <text evidence="9">Belongs to the DHPS family.</text>
</comment>
<keyword evidence="7 9" id="KW-0460">Magnesium</keyword>
<dbReference type="RefSeq" id="WP_189531500.1">
    <property type="nucleotide sequence ID" value="NZ_BMYX01000003.1"/>
</dbReference>
<organism evidence="11 12">
    <name type="scientific">Paludibacterium paludis</name>
    <dbReference type="NCBI Taxonomy" id="1225769"/>
    <lineage>
        <taxon>Bacteria</taxon>
        <taxon>Pseudomonadati</taxon>
        <taxon>Pseudomonadota</taxon>
        <taxon>Betaproteobacteria</taxon>
        <taxon>Neisseriales</taxon>
        <taxon>Chromobacteriaceae</taxon>
        <taxon>Paludibacterium</taxon>
    </lineage>
</organism>
<evidence type="ECO:0000256" key="6">
    <source>
        <dbReference type="ARBA" id="ARBA00022723"/>
    </source>
</evidence>
<evidence type="ECO:0000256" key="8">
    <source>
        <dbReference type="ARBA" id="ARBA00022909"/>
    </source>
</evidence>
<dbReference type="PROSITE" id="PS00792">
    <property type="entry name" value="DHPS_1"/>
    <property type="match status" value="1"/>
</dbReference>
<dbReference type="SUPFAM" id="SSF51717">
    <property type="entry name" value="Dihydropteroate synthetase-like"/>
    <property type="match status" value="1"/>
</dbReference>
<evidence type="ECO:0000256" key="3">
    <source>
        <dbReference type="ARBA" id="ARBA00004763"/>
    </source>
</evidence>
<feature type="domain" description="Pterin-binding" evidence="10">
    <location>
        <begin position="16"/>
        <end position="269"/>
    </location>
</feature>
<comment type="cofactor">
    <cofactor evidence="2 9">
        <name>Mg(2+)</name>
        <dbReference type="ChEBI" id="CHEBI:18420"/>
    </cofactor>
</comment>
<proteinExistence type="inferred from homology"/>
<dbReference type="EC" id="2.5.1.15" evidence="4 9"/>
<dbReference type="EMBL" id="BMYX01000003">
    <property type="protein sequence ID" value="GGY08027.1"/>
    <property type="molecule type" value="Genomic_DNA"/>
</dbReference>
<dbReference type="GO" id="GO:0004156">
    <property type="term" value="F:dihydropteroate synthase activity"/>
    <property type="evidence" value="ECO:0007669"/>
    <property type="project" value="UniProtKB-EC"/>
</dbReference>
<dbReference type="CDD" id="cd00739">
    <property type="entry name" value="DHPS"/>
    <property type="match status" value="1"/>
</dbReference>
<comment type="pathway">
    <text evidence="3 9">Cofactor biosynthesis; tetrahydrofolate biosynthesis; 7,8-dihydrofolate from 2-amino-4-hydroxy-6-hydroxymethyl-7,8-dihydropteridine diphosphate and 4-aminobenzoate: step 1/2.</text>
</comment>
<gene>
    <name evidence="11" type="primary">folP</name>
    <name evidence="11" type="ORF">GCM10011289_08280</name>
</gene>
<sequence length="279" mass="29664">MIELACGRFRLGLSRPLIMGIVNVTPDSFSDGGRFLAPDAALRQAERLVAEGAAILDIGGESTRPNAPSVSVQEEMDRVLPALERIGELGVPLSLDTRRTAVMREGLRVGVDLINDVAGLEDDGATDAVAPYPVAICLMHKQGNPDSMQASPHYTDVVAEVGDYLERRVSACLNAGIARERLLIDPGFGFGKTLEHNLALLRALPALSRRAGVPVLAGLSRKSMLGQITGEPVPDERLGASVAAAMEAARRGAAIIRVHDVKASRQAMQVLAAVDYPEF</sequence>
<accession>A0A918U816</accession>
<comment type="catalytic activity">
    <reaction evidence="1">
        <text>(7,8-dihydropterin-6-yl)methyl diphosphate + 4-aminobenzoate = 7,8-dihydropteroate + diphosphate</text>
        <dbReference type="Rhea" id="RHEA:19949"/>
        <dbReference type="ChEBI" id="CHEBI:17836"/>
        <dbReference type="ChEBI" id="CHEBI:17839"/>
        <dbReference type="ChEBI" id="CHEBI:33019"/>
        <dbReference type="ChEBI" id="CHEBI:72950"/>
        <dbReference type="EC" id="2.5.1.15"/>
    </reaction>
</comment>
<keyword evidence="5 9" id="KW-0808">Transferase</keyword>